<keyword evidence="2" id="KW-1185">Reference proteome</keyword>
<evidence type="ECO:0000313" key="1">
    <source>
        <dbReference type="EMBL" id="CAH1227005.1"/>
    </source>
</evidence>
<proteinExistence type="predicted"/>
<accession>A0ABM9CYY5</accession>
<protein>
    <recommendedName>
        <fullName evidence="3">IS3 family transposase</fullName>
    </recommendedName>
</protein>
<evidence type="ECO:0008006" key="3">
    <source>
        <dbReference type="Google" id="ProtNLM"/>
    </source>
</evidence>
<organism evidence="1 2">
    <name type="scientific">Paenibacillus allorhizoplanae</name>
    <dbReference type="NCBI Taxonomy" id="2905648"/>
    <lineage>
        <taxon>Bacteria</taxon>
        <taxon>Bacillati</taxon>
        <taxon>Bacillota</taxon>
        <taxon>Bacilli</taxon>
        <taxon>Bacillales</taxon>
        <taxon>Paenibacillaceae</taxon>
        <taxon>Paenibacillus</taxon>
    </lineage>
</organism>
<dbReference type="EMBL" id="CAKMMW010000027">
    <property type="protein sequence ID" value="CAH1227005.1"/>
    <property type="molecule type" value="Genomic_DNA"/>
</dbReference>
<sequence>MVNYLCKVAEVSKSGYYRYWTSEAQQKRSQREQQDEQVKEIILKAYHFKRRKKGARSVKMTLEGQFKVFYNLKRHQEGYEEIQHRVPLQKGQSL</sequence>
<name>A0ABM9CYY5_9BACL</name>
<dbReference type="Proteomes" id="UP000838821">
    <property type="component" value="Unassembled WGS sequence"/>
</dbReference>
<evidence type="ECO:0000313" key="2">
    <source>
        <dbReference type="Proteomes" id="UP000838821"/>
    </source>
</evidence>
<comment type="caution">
    <text evidence="1">The sequence shown here is derived from an EMBL/GenBank/DDBJ whole genome shotgun (WGS) entry which is preliminary data.</text>
</comment>
<gene>
    <name evidence="1" type="ORF">PAECIP111891_06052</name>
</gene>
<reference evidence="1" key="1">
    <citation type="submission" date="2022-01" db="EMBL/GenBank/DDBJ databases">
        <authorList>
            <person name="Criscuolo A."/>
        </authorList>
    </citation>
    <scope>NUCLEOTIDE SEQUENCE</scope>
    <source>
        <strain evidence="1">CIP111891</strain>
    </source>
</reference>